<dbReference type="VEuPathDB" id="FungiDB:HMPREF1541_06842"/>
<dbReference type="OrthoDB" id="193380at2759"/>
<protein>
    <recommendedName>
        <fullName evidence="3">nicotinate phosphoribosyltransferase</fullName>
        <ecNumber evidence="3">6.3.4.21</ecNumber>
    </recommendedName>
</protein>
<dbReference type="GO" id="GO:0005829">
    <property type="term" value="C:cytosol"/>
    <property type="evidence" value="ECO:0007669"/>
    <property type="project" value="TreeGrafter"/>
</dbReference>
<keyword evidence="4" id="KW-0597">Phosphoprotein</keyword>
<keyword evidence="12" id="KW-1185">Reference proteome</keyword>
<dbReference type="SUPFAM" id="SSF51690">
    <property type="entry name" value="Nicotinate/Quinolinate PRTase C-terminal domain-like"/>
    <property type="match status" value="1"/>
</dbReference>
<evidence type="ECO:0000313" key="11">
    <source>
        <dbReference type="EMBL" id="ETN38803.1"/>
    </source>
</evidence>
<accession>W2RST5</accession>
<dbReference type="SUPFAM" id="SSF54675">
    <property type="entry name" value="Nicotinate/Quinolinate PRTase N-terminal domain-like"/>
    <property type="match status" value="1"/>
</dbReference>
<dbReference type="PANTHER" id="PTHR11098:SF1">
    <property type="entry name" value="NICOTINATE PHOSPHORIBOSYLTRANSFERASE"/>
    <property type="match status" value="1"/>
</dbReference>
<dbReference type="FunCoup" id="W2RST5">
    <property type="interactions" value="189"/>
</dbReference>
<evidence type="ECO:0000256" key="6">
    <source>
        <dbReference type="ARBA" id="ARBA00022642"/>
    </source>
</evidence>
<name>W2RST5_CYPE1</name>
<evidence type="ECO:0000313" key="12">
    <source>
        <dbReference type="Proteomes" id="UP000030752"/>
    </source>
</evidence>
<dbReference type="InterPro" id="IPR041525">
    <property type="entry name" value="N/Namide_PRibTrfase"/>
</dbReference>
<dbReference type="GO" id="GO:0000781">
    <property type="term" value="C:chromosome, telomeric region"/>
    <property type="evidence" value="ECO:0007669"/>
    <property type="project" value="GOC"/>
</dbReference>
<dbReference type="EC" id="6.3.4.21" evidence="3"/>
<dbReference type="eggNOG" id="KOG2511">
    <property type="taxonomic scope" value="Eukaryota"/>
</dbReference>
<dbReference type="GO" id="GO:0019358">
    <property type="term" value="P:nicotinate nucleotide salvage"/>
    <property type="evidence" value="ECO:0007669"/>
    <property type="project" value="EnsemblFungi"/>
</dbReference>
<dbReference type="GO" id="GO:0016757">
    <property type="term" value="F:glycosyltransferase activity"/>
    <property type="evidence" value="ECO:0007669"/>
    <property type="project" value="UniProtKB-KW"/>
</dbReference>
<dbReference type="FunFam" id="3.20.140.10:FF:000009">
    <property type="entry name" value="Nicotinate phosphoribosyltransferase"/>
    <property type="match status" value="1"/>
</dbReference>
<dbReference type="GO" id="GO:0005634">
    <property type="term" value="C:nucleus"/>
    <property type="evidence" value="ECO:0007669"/>
    <property type="project" value="EnsemblFungi"/>
</dbReference>
<dbReference type="InterPro" id="IPR040727">
    <property type="entry name" value="NAPRTase_N"/>
</dbReference>
<comment type="similarity">
    <text evidence="2">Belongs to the NAPRTase family.</text>
</comment>
<dbReference type="Proteomes" id="UP000030752">
    <property type="component" value="Unassembled WGS sequence"/>
</dbReference>
<dbReference type="RefSeq" id="XP_008719392.1">
    <property type="nucleotide sequence ID" value="XM_008721170.1"/>
</dbReference>
<evidence type="ECO:0000259" key="9">
    <source>
        <dbReference type="Pfam" id="PF04095"/>
    </source>
</evidence>
<feature type="domain" description="Nicotinate phosphoribosyltransferase N-terminal" evidence="10">
    <location>
        <begin position="14"/>
        <end position="140"/>
    </location>
</feature>
<feature type="domain" description="Nicotinate/nicotinamide phosphoribosyltransferase" evidence="9">
    <location>
        <begin position="173"/>
        <end position="431"/>
    </location>
</feature>
<comment type="catalytic activity">
    <reaction evidence="8">
        <text>5-phospho-alpha-D-ribose 1-diphosphate + nicotinate + ATP + H2O = nicotinate beta-D-ribonucleotide + ADP + phosphate + diphosphate</text>
        <dbReference type="Rhea" id="RHEA:36163"/>
        <dbReference type="ChEBI" id="CHEBI:15377"/>
        <dbReference type="ChEBI" id="CHEBI:30616"/>
        <dbReference type="ChEBI" id="CHEBI:32544"/>
        <dbReference type="ChEBI" id="CHEBI:33019"/>
        <dbReference type="ChEBI" id="CHEBI:43474"/>
        <dbReference type="ChEBI" id="CHEBI:57502"/>
        <dbReference type="ChEBI" id="CHEBI:58017"/>
        <dbReference type="ChEBI" id="CHEBI:456216"/>
        <dbReference type="EC" id="6.3.4.21"/>
    </reaction>
</comment>
<dbReference type="STRING" id="1220924.W2RST5"/>
<dbReference type="Pfam" id="PF04095">
    <property type="entry name" value="NAPRTase"/>
    <property type="match status" value="1"/>
</dbReference>
<dbReference type="InterPro" id="IPR036068">
    <property type="entry name" value="Nicotinate_pribotase-like_C"/>
</dbReference>
<keyword evidence="7 11" id="KW-0808">Transferase</keyword>
<dbReference type="InterPro" id="IPR007229">
    <property type="entry name" value="Nic_PRibTrfase-Fam"/>
</dbReference>
<reference evidence="11 12" key="1">
    <citation type="submission" date="2013-03" db="EMBL/GenBank/DDBJ databases">
        <title>The Genome Sequence of Phialophora europaea CBS 101466.</title>
        <authorList>
            <consortium name="The Broad Institute Genomics Platform"/>
            <person name="Cuomo C."/>
            <person name="de Hoog S."/>
            <person name="Gorbushina A."/>
            <person name="Walker B."/>
            <person name="Young S.K."/>
            <person name="Zeng Q."/>
            <person name="Gargeya S."/>
            <person name="Fitzgerald M."/>
            <person name="Haas B."/>
            <person name="Abouelleil A."/>
            <person name="Allen A.W."/>
            <person name="Alvarado L."/>
            <person name="Arachchi H.M."/>
            <person name="Berlin A.M."/>
            <person name="Chapman S.B."/>
            <person name="Gainer-Dewar J."/>
            <person name="Goldberg J."/>
            <person name="Griggs A."/>
            <person name="Gujja S."/>
            <person name="Hansen M."/>
            <person name="Howarth C."/>
            <person name="Imamovic A."/>
            <person name="Ireland A."/>
            <person name="Larimer J."/>
            <person name="McCowan C."/>
            <person name="Murphy C."/>
            <person name="Pearson M."/>
            <person name="Poon T.W."/>
            <person name="Priest M."/>
            <person name="Roberts A."/>
            <person name="Saif S."/>
            <person name="Shea T."/>
            <person name="Sisk P."/>
            <person name="Sykes S."/>
            <person name="Wortman J."/>
            <person name="Nusbaum C."/>
            <person name="Birren B."/>
        </authorList>
    </citation>
    <scope>NUCLEOTIDE SEQUENCE [LARGE SCALE GENOMIC DNA]</scope>
    <source>
        <strain evidence="11 12">CBS 101466</strain>
    </source>
</reference>
<dbReference type="UniPathway" id="UPA00253">
    <property type="reaction ID" value="UER00457"/>
</dbReference>
<evidence type="ECO:0000256" key="5">
    <source>
        <dbReference type="ARBA" id="ARBA00022598"/>
    </source>
</evidence>
<organism evidence="11 12">
    <name type="scientific">Cyphellophora europaea (strain CBS 101466)</name>
    <name type="common">Phialophora europaea</name>
    <dbReference type="NCBI Taxonomy" id="1220924"/>
    <lineage>
        <taxon>Eukaryota</taxon>
        <taxon>Fungi</taxon>
        <taxon>Dikarya</taxon>
        <taxon>Ascomycota</taxon>
        <taxon>Pezizomycotina</taxon>
        <taxon>Eurotiomycetes</taxon>
        <taxon>Chaetothyriomycetidae</taxon>
        <taxon>Chaetothyriales</taxon>
        <taxon>Cyphellophoraceae</taxon>
        <taxon>Cyphellophora</taxon>
    </lineage>
</organism>
<dbReference type="HOGENOM" id="CLU_030991_0_0_1"/>
<dbReference type="GeneID" id="19974181"/>
<comment type="pathway">
    <text evidence="1">Cofactor biosynthesis; NAD(+) biosynthesis; nicotinate D-ribonucleotide from nicotinate: step 1/1.</text>
</comment>
<dbReference type="GO" id="GO:0004516">
    <property type="term" value="F:nicotinate phosphoribosyltransferase activity"/>
    <property type="evidence" value="ECO:0007669"/>
    <property type="project" value="UniProtKB-EC"/>
</dbReference>
<sequence>MPSASTPEGVFSLLDTDLYKLTMQCAVLKFFPSVEVEYAFTNRTPHMRLNRTAFEWLKDQVARLENISLSIRELSFLRKHCPFFTEDYLDYLRNFRLQPGTQVKLEFRNVDGEWGDLDIKVAGLWVETILYEIPLLALTSEAYFKFVDLDWSHEGQEELAYQKGNALLKGGCMFSDFGTRRRRDFQTHDEVIKGLIRASDDIAGPGKLTGTSNVYLAMEHGLSPIGTVAHEWYMGIAAITDNYQTANEQGLRFWYQCFGKGVLGVALTDTFGTPNFFEAFKKPVQVRRRSSAAYDAAKDAAAQPSFAEVFTGIRQDSGDPKEYVKLASNFYEANGLPKKTIVFSDSLNVDLCFEYKQVAEEHGFTPSFGVGTFLTNDFSHKSDAATKSKPLNIVIKLSKAGGQPAIKISDNAGKNTGEASTVRRVKDQLGYSERGWEGVTEQSRW</sequence>
<evidence type="ECO:0000256" key="7">
    <source>
        <dbReference type="ARBA" id="ARBA00022679"/>
    </source>
</evidence>
<dbReference type="GO" id="GO:0031509">
    <property type="term" value="P:subtelomeric heterochromatin formation"/>
    <property type="evidence" value="ECO:0007669"/>
    <property type="project" value="EnsemblFungi"/>
</dbReference>
<proteinExistence type="inferred from homology"/>
<evidence type="ECO:0000256" key="4">
    <source>
        <dbReference type="ARBA" id="ARBA00022553"/>
    </source>
</evidence>
<evidence type="ECO:0000259" key="10">
    <source>
        <dbReference type="Pfam" id="PF17767"/>
    </source>
</evidence>
<dbReference type="PIRSF" id="PIRSF000484">
    <property type="entry name" value="NAPRT"/>
    <property type="match status" value="1"/>
</dbReference>
<gene>
    <name evidence="11" type="ORF">HMPREF1541_06842</name>
</gene>
<dbReference type="AlphaFoldDB" id="W2RST5"/>
<dbReference type="GO" id="GO:0034355">
    <property type="term" value="P:NAD+ biosynthetic process via the salvage pathway"/>
    <property type="evidence" value="ECO:0007669"/>
    <property type="project" value="TreeGrafter"/>
</dbReference>
<evidence type="ECO:0000256" key="2">
    <source>
        <dbReference type="ARBA" id="ARBA00010897"/>
    </source>
</evidence>
<dbReference type="Gene3D" id="3.20.140.10">
    <property type="entry name" value="nicotinate phosphoribosyltransferase"/>
    <property type="match status" value="1"/>
</dbReference>
<dbReference type="Pfam" id="PF17767">
    <property type="entry name" value="NAPRTase_N"/>
    <property type="match status" value="1"/>
</dbReference>
<dbReference type="GO" id="GO:0000183">
    <property type="term" value="P:rDNA heterochromatin formation"/>
    <property type="evidence" value="ECO:0007669"/>
    <property type="project" value="EnsemblFungi"/>
</dbReference>
<keyword evidence="5" id="KW-0436">Ligase</keyword>
<evidence type="ECO:0000256" key="8">
    <source>
        <dbReference type="ARBA" id="ARBA00048668"/>
    </source>
</evidence>
<dbReference type="EMBL" id="KB822722">
    <property type="protein sequence ID" value="ETN38803.1"/>
    <property type="molecule type" value="Genomic_DNA"/>
</dbReference>
<evidence type="ECO:0000256" key="3">
    <source>
        <dbReference type="ARBA" id="ARBA00013236"/>
    </source>
</evidence>
<dbReference type="InParanoid" id="W2RST5"/>
<keyword evidence="11" id="KW-0328">Glycosyltransferase</keyword>
<dbReference type="PANTHER" id="PTHR11098">
    <property type="entry name" value="NICOTINATE PHOSPHORIBOSYLTRANSFERASE"/>
    <property type="match status" value="1"/>
</dbReference>
<evidence type="ECO:0000256" key="1">
    <source>
        <dbReference type="ARBA" id="ARBA00004952"/>
    </source>
</evidence>
<keyword evidence="6" id="KW-0662">Pyridine nucleotide biosynthesis</keyword>